<accession>A0A5J4PLS4</accession>
<sequence length="23" mass="2718">MLVRFVEQISNTISEIESFLQSF</sequence>
<dbReference type="AlphaFoldDB" id="A0A5J4PLS4"/>
<gene>
    <name evidence="1" type="ORF">EZS27_039097</name>
</gene>
<dbReference type="EMBL" id="SNRY01007966">
    <property type="protein sequence ID" value="KAA6309403.1"/>
    <property type="molecule type" value="Genomic_DNA"/>
</dbReference>
<protein>
    <submittedName>
        <fullName evidence="1">Uncharacterized protein</fullName>
    </submittedName>
</protein>
<evidence type="ECO:0000313" key="1">
    <source>
        <dbReference type="EMBL" id="KAA6309403.1"/>
    </source>
</evidence>
<feature type="non-terminal residue" evidence="1">
    <location>
        <position position="23"/>
    </location>
</feature>
<comment type="caution">
    <text evidence="1">The sequence shown here is derived from an EMBL/GenBank/DDBJ whole genome shotgun (WGS) entry which is preliminary data.</text>
</comment>
<reference evidence="1" key="1">
    <citation type="submission" date="2019-03" db="EMBL/GenBank/DDBJ databases">
        <title>Single cell metagenomics reveals metabolic interactions within the superorganism composed of flagellate Streblomastix strix and complex community of Bacteroidetes bacteria on its surface.</title>
        <authorList>
            <person name="Treitli S.C."/>
            <person name="Kolisko M."/>
            <person name="Husnik F."/>
            <person name="Keeling P."/>
            <person name="Hampl V."/>
        </authorList>
    </citation>
    <scope>NUCLEOTIDE SEQUENCE</scope>
    <source>
        <strain evidence="1">STM</strain>
    </source>
</reference>
<organism evidence="1">
    <name type="scientific">termite gut metagenome</name>
    <dbReference type="NCBI Taxonomy" id="433724"/>
    <lineage>
        <taxon>unclassified sequences</taxon>
        <taxon>metagenomes</taxon>
        <taxon>organismal metagenomes</taxon>
    </lineage>
</organism>
<proteinExistence type="predicted"/>
<name>A0A5J4PLS4_9ZZZZ</name>